<name>A0A2R8BM53_9RHOB</name>
<keyword evidence="1" id="KW-0812">Transmembrane</keyword>
<dbReference type="PANTHER" id="PTHR41795">
    <property type="entry name" value="EXOPOLYSACCHARIDE SYNTHESIS PROTEIN"/>
    <property type="match status" value="1"/>
</dbReference>
<dbReference type="PIRSF" id="PIRSF033239">
    <property type="entry name" value="ExoD"/>
    <property type="match status" value="1"/>
</dbReference>
<dbReference type="Pfam" id="PF06055">
    <property type="entry name" value="ExoD"/>
    <property type="match status" value="1"/>
</dbReference>
<dbReference type="AlphaFoldDB" id="A0A2R8BM53"/>
<organism evidence="2 3">
    <name type="scientific">Albidovulum aquaemixtae</name>
    <dbReference type="NCBI Taxonomy" id="1542388"/>
    <lineage>
        <taxon>Bacteria</taxon>
        <taxon>Pseudomonadati</taxon>
        <taxon>Pseudomonadota</taxon>
        <taxon>Alphaproteobacteria</taxon>
        <taxon>Rhodobacterales</taxon>
        <taxon>Paracoccaceae</taxon>
        <taxon>Albidovulum</taxon>
    </lineage>
</organism>
<accession>A0A2R8BM53</accession>
<gene>
    <name evidence="2" type="ORF">DEA8626_03475</name>
</gene>
<keyword evidence="3" id="KW-1185">Reference proteome</keyword>
<keyword evidence="1" id="KW-1133">Transmembrane helix</keyword>
<evidence type="ECO:0000313" key="3">
    <source>
        <dbReference type="Proteomes" id="UP000244924"/>
    </source>
</evidence>
<reference evidence="2 3" key="1">
    <citation type="submission" date="2018-03" db="EMBL/GenBank/DDBJ databases">
        <authorList>
            <person name="Keele B.F."/>
        </authorList>
    </citation>
    <scope>NUCLEOTIDE SEQUENCE [LARGE SCALE GENOMIC DNA]</scope>
    <source>
        <strain evidence="2 3">CECT 8626</strain>
    </source>
</reference>
<evidence type="ECO:0008006" key="4">
    <source>
        <dbReference type="Google" id="ProtNLM"/>
    </source>
</evidence>
<evidence type="ECO:0000256" key="1">
    <source>
        <dbReference type="SAM" id="Phobius"/>
    </source>
</evidence>
<dbReference type="RefSeq" id="WP_181366504.1">
    <property type="nucleotide sequence ID" value="NZ_OMOQ01000003.1"/>
</dbReference>
<dbReference type="InterPro" id="IPR010331">
    <property type="entry name" value="ExoD"/>
</dbReference>
<protein>
    <recommendedName>
        <fullName evidence="4">Exopolysaccharide synthesis, ExoD</fullName>
    </recommendedName>
</protein>
<feature type="transmembrane region" description="Helical" evidence="1">
    <location>
        <begin position="156"/>
        <end position="180"/>
    </location>
</feature>
<proteinExistence type="predicted"/>
<keyword evidence="1" id="KW-0472">Membrane</keyword>
<feature type="transmembrane region" description="Helical" evidence="1">
    <location>
        <begin position="50"/>
        <end position="70"/>
    </location>
</feature>
<feature type="transmembrane region" description="Helical" evidence="1">
    <location>
        <begin position="23"/>
        <end position="44"/>
    </location>
</feature>
<dbReference type="Proteomes" id="UP000244924">
    <property type="component" value="Unassembled WGS sequence"/>
</dbReference>
<evidence type="ECO:0000313" key="2">
    <source>
        <dbReference type="EMBL" id="SPH24423.1"/>
    </source>
</evidence>
<dbReference type="PANTHER" id="PTHR41795:SF1">
    <property type="entry name" value="EXOPOLYSACCHARIDE SYNTHESIS PROTEIN"/>
    <property type="match status" value="1"/>
</dbReference>
<dbReference type="EMBL" id="OMOQ01000003">
    <property type="protein sequence ID" value="SPH24423.1"/>
    <property type="molecule type" value="Genomic_DNA"/>
</dbReference>
<sequence>MLLRDAVAGEAQRITVGELVEALASRGLAPVLMLMGFINIFTIIPGSSTVLGAPLVILGGAIALGARGIWLPRKLRERSLDRALLARGVGRALPYLKRLERLARPRGWIWGTALDRAYGAVVVVLGLLVTLPVPFGNTPPAISIVLLSLGFATRDAFWAAAGLVSTLIAFAIVAGVAGLIGTAGMSILGP</sequence>
<feature type="transmembrane region" description="Helical" evidence="1">
    <location>
        <begin position="117"/>
        <end position="136"/>
    </location>
</feature>